<dbReference type="SUPFAM" id="SSF48498">
    <property type="entry name" value="Tetracyclin repressor-like, C-terminal domain"/>
    <property type="match status" value="1"/>
</dbReference>
<evidence type="ECO:0000256" key="1">
    <source>
        <dbReference type="ARBA" id="ARBA00023015"/>
    </source>
</evidence>
<keyword evidence="3" id="KW-0804">Transcription</keyword>
<dbReference type="Proteomes" id="UP001053296">
    <property type="component" value="Chromosome"/>
</dbReference>
<dbReference type="PRINTS" id="PR00455">
    <property type="entry name" value="HTHTETR"/>
</dbReference>
<dbReference type="InterPro" id="IPR001647">
    <property type="entry name" value="HTH_TetR"/>
</dbReference>
<evidence type="ECO:0000256" key="4">
    <source>
        <dbReference type="PROSITE-ProRule" id="PRU00335"/>
    </source>
</evidence>
<evidence type="ECO:0000259" key="5">
    <source>
        <dbReference type="PROSITE" id="PS50977"/>
    </source>
</evidence>
<dbReference type="InterPro" id="IPR050109">
    <property type="entry name" value="HTH-type_TetR-like_transc_reg"/>
</dbReference>
<dbReference type="EMBL" id="AP024485">
    <property type="protein sequence ID" value="BCS89006.1"/>
    <property type="molecule type" value="Genomic_DNA"/>
</dbReference>
<dbReference type="PANTHER" id="PTHR30055">
    <property type="entry name" value="HTH-TYPE TRANSCRIPTIONAL REGULATOR RUTR"/>
    <property type="match status" value="1"/>
</dbReference>
<gene>
    <name evidence="6" type="ORF">PSDVSF_22480</name>
</gene>
<evidence type="ECO:0000313" key="7">
    <source>
        <dbReference type="Proteomes" id="UP001053296"/>
    </source>
</evidence>
<evidence type="ECO:0000313" key="6">
    <source>
        <dbReference type="EMBL" id="BCS89006.1"/>
    </source>
</evidence>
<evidence type="ECO:0000256" key="2">
    <source>
        <dbReference type="ARBA" id="ARBA00023125"/>
    </source>
</evidence>
<reference evidence="6" key="1">
    <citation type="journal article" date="2022" name="Arch. Microbiol.">
        <title>Pseudodesulfovibrio sediminis sp. nov., a mesophilic and neutrophilic sulfate-reducing bacterium isolated from sediment of a brackish lake.</title>
        <authorList>
            <person name="Takahashi A."/>
            <person name="Kojima H."/>
            <person name="Watanabe M."/>
            <person name="Fukui M."/>
        </authorList>
    </citation>
    <scope>NUCLEOTIDE SEQUENCE</scope>
    <source>
        <strain evidence="6">SF6</strain>
    </source>
</reference>
<dbReference type="SUPFAM" id="SSF46689">
    <property type="entry name" value="Homeodomain-like"/>
    <property type="match status" value="1"/>
</dbReference>
<dbReference type="PROSITE" id="PS50977">
    <property type="entry name" value="HTH_TETR_2"/>
    <property type="match status" value="1"/>
</dbReference>
<dbReference type="Pfam" id="PF13305">
    <property type="entry name" value="TetR_C_33"/>
    <property type="match status" value="1"/>
</dbReference>
<keyword evidence="2 4" id="KW-0238">DNA-binding</keyword>
<dbReference type="InterPro" id="IPR009057">
    <property type="entry name" value="Homeodomain-like_sf"/>
</dbReference>
<dbReference type="InterPro" id="IPR036271">
    <property type="entry name" value="Tet_transcr_reg_TetR-rel_C_sf"/>
</dbReference>
<proteinExistence type="predicted"/>
<feature type="DNA-binding region" description="H-T-H motif" evidence="4">
    <location>
        <begin position="22"/>
        <end position="41"/>
    </location>
</feature>
<dbReference type="Gene3D" id="1.10.357.10">
    <property type="entry name" value="Tetracycline Repressor, domain 2"/>
    <property type="match status" value="1"/>
</dbReference>
<dbReference type="RefSeq" id="WP_229590997.1">
    <property type="nucleotide sequence ID" value="NZ_AP024485.1"/>
</dbReference>
<organism evidence="6 7">
    <name type="scientific">Pseudodesulfovibrio sediminis</name>
    <dbReference type="NCBI Taxonomy" id="2810563"/>
    <lineage>
        <taxon>Bacteria</taxon>
        <taxon>Pseudomonadati</taxon>
        <taxon>Thermodesulfobacteriota</taxon>
        <taxon>Desulfovibrionia</taxon>
        <taxon>Desulfovibrionales</taxon>
        <taxon>Desulfovibrionaceae</taxon>
    </lineage>
</organism>
<keyword evidence="1" id="KW-0805">Transcription regulation</keyword>
<dbReference type="Pfam" id="PF00440">
    <property type="entry name" value="TetR_N"/>
    <property type="match status" value="1"/>
</dbReference>
<keyword evidence="7" id="KW-1185">Reference proteome</keyword>
<feature type="domain" description="HTH tetR-type" evidence="5">
    <location>
        <begin position="1"/>
        <end position="59"/>
    </location>
</feature>
<name>A0ABM9SDR1_9BACT</name>
<sequence length="190" mass="21668">MRQRILDAAKQLFVKEGFENVSLRRIAGKIQYSPAAIYRYFKNKREILSVLREEGFARYVARQERGMKAYPDPVERLRIGGKRYIEFSHQEPDYYQLMFSTDCTQVDLDGEWAVSSRITYTIFRSTVEECIAKGHFGSADLDTAVFSLWSGVHGMAHLIATGQANMLSGGLNFDTLLDAMIAFWMRPGSS</sequence>
<accession>A0ABM9SDR1</accession>
<dbReference type="InterPro" id="IPR025996">
    <property type="entry name" value="MT1864/Rv1816-like_C"/>
</dbReference>
<evidence type="ECO:0000256" key="3">
    <source>
        <dbReference type="ARBA" id="ARBA00023163"/>
    </source>
</evidence>
<dbReference type="PANTHER" id="PTHR30055:SF212">
    <property type="entry name" value="TETR-FAMILY FAMILY TRANSCRIPTIONAL REGULATOR"/>
    <property type="match status" value="1"/>
</dbReference>
<protein>
    <submittedName>
        <fullName evidence="6">AcrR family transcriptional regulator</fullName>
    </submittedName>
</protein>